<proteinExistence type="predicted"/>
<comment type="caution">
    <text evidence="1">The sequence shown here is derived from an EMBL/GenBank/DDBJ whole genome shotgun (WGS) entry which is preliminary data.</text>
</comment>
<gene>
    <name evidence="1" type="ORF">MtrunA17_Chr4g0038191</name>
</gene>
<sequence>MVLKWAYVYGYYLPENENAKIEFFEHIESIAQVALERLRHCAESELRKVLNDGSEEEFCDFQVKLTTLTRVAKSYFMNLVSGLENGLDVVCVKNYTGVKRVLSEIGDNSYKKLNT</sequence>
<evidence type="ECO:0000313" key="1">
    <source>
        <dbReference type="EMBL" id="RHN61580.1"/>
    </source>
</evidence>
<dbReference type="Gramene" id="rna24058">
    <property type="protein sequence ID" value="RHN61580.1"/>
    <property type="gene ID" value="gene24058"/>
</dbReference>
<dbReference type="Proteomes" id="UP000265566">
    <property type="component" value="Chromosome 4"/>
</dbReference>
<dbReference type="Gene3D" id="1.20.120.1750">
    <property type="match status" value="1"/>
</dbReference>
<dbReference type="AlphaFoldDB" id="A0A396I7K6"/>
<accession>A0A396I7K6</accession>
<protein>
    <submittedName>
        <fullName evidence="1">Uncharacterized protein</fullName>
    </submittedName>
</protein>
<organism evidence="1">
    <name type="scientific">Medicago truncatula</name>
    <name type="common">Barrel medic</name>
    <name type="synonym">Medicago tribuloides</name>
    <dbReference type="NCBI Taxonomy" id="3880"/>
    <lineage>
        <taxon>Eukaryota</taxon>
        <taxon>Viridiplantae</taxon>
        <taxon>Streptophyta</taxon>
        <taxon>Embryophyta</taxon>
        <taxon>Tracheophyta</taxon>
        <taxon>Spermatophyta</taxon>
        <taxon>Magnoliopsida</taxon>
        <taxon>eudicotyledons</taxon>
        <taxon>Gunneridae</taxon>
        <taxon>Pentapetalae</taxon>
        <taxon>rosids</taxon>
        <taxon>fabids</taxon>
        <taxon>Fabales</taxon>
        <taxon>Fabaceae</taxon>
        <taxon>Papilionoideae</taxon>
        <taxon>50 kb inversion clade</taxon>
        <taxon>NPAAA clade</taxon>
        <taxon>Hologalegina</taxon>
        <taxon>IRL clade</taxon>
        <taxon>Trifolieae</taxon>
        <taxon>Medicago</taxon>
    </lineage>
</organism>
<reference evidence="1" key="1">
    <citation type="journal article" date="2018" name="Nat. Plants">
        <title>Whole-genome landscape of Medicago truncatula symbiotic genes.</title>
        <authorList>
            <person name="Pecrix Y."/>
            <person name="Gamas P."/>
            <person name="Carrere S."/>
        </authorList>
    </citation>
    <scope>NUCLEOTIDE SEQUENCE</scope>
    <source>
        <tissue evidence="1">Leaves</tissue>
    </source>
</reference>
<name>A0A396I7K6_MEDTR</name>
<dbReference type="EMBL" id="PSQE01000004">
    <property type="protein sequence ID" value="RHN61580.1"/>
    <property type="molecule type" value="Genomic_DNA"/>
</dbReference>